<evidence type="ECO:0000313" key="2">
    <source>
        <dbReference type="Proteomes" id="UP000008177"/>
    </source>
</evidence>
<sequence>MNMTTSSVDGQLNHNLEQTPRVNKYPYKPSLLGHGLGSSQILIAWPMPIIISWGNSKRLNCPVSGDEILIARGWWARGGIYYLDIADIAVTMDAYSGTVEIRILLDI</sequence>
<organism evidence="1 2">
    <name type="scientific">Botryotinia fuckeliana (strain T4)</name>
    <name type="common">Noble rot fungus</name>
    <name type="synonym">Botrytis cinerea</name>
    <dbReference type="NCBI Taxonomy" id="999810"/>
    <lineage>
        <taxon>Eukaryota</taxon>
        <taxon>Fungi</taxon>
        <taxon>Dikarya</taxon>
        <taxon>Ascomycota</taxon>
        <taxon>Pezizomycotina</taxon>
        <taxon>Leotiomycetes</taxon>
        <taxon>Helotiales</taxon>
        <taxon>Sclerotiniaceae</taxon>
        <taxon>Botrytis</taxon>
    </lineage>
</organism>
<accession>G2XYU8</accession>
<reference evidence="2" key="1">
    <citation type="journal article" date="2011" name="PLoS Genet.">
        <title>Genomic analysis of the necrotrophic fungal pathogens Sclerotinia sclerotiorum and Botrytis cinerea.</title>
        <authorList>
            <person name="Amselem J."/>
            <person name="Cuomo C.A."/>
            <person name="van Kan J.A."/>
            <person name="Viaud M."/>
            <person name="Benito E.P."/>
            <person name="Couloux A."/>
            <person name="Coutinho P.M."/>
            <person name="de Vries R.P."/>
            <person name="Dyer P.S."/>
            <person name="Fillinger S."/>
            <person name="Fournier E."/>
            <person name="Gout L."/>
            <person name="Hahn M."/>
            <person name="Kohn L."/>
            <person name="Lapalu N."/>
            <person name="Plummer K.M."/>
            <person name="Pradier J.M."/>
            <person name="Quevillon E."/>
            <person name="Sharon A."/>
            <person name="Simon A."/>
            <person name="ten Have A."/>
            <person name="Tudzynski B."/>
            <person name="Tudzynski P."/>
            <person name="Wincker P."/>
            <person name="Andrew M."/>
            <person name="Anthouard V."/>
            <person name="Beever R.E."/>
            <person name="Beffa R."/>
            <person name="Benoit I."/>
            <person name="Bouzid O."/>
            <person name="Brault B."/>
            <person name="Chen Z."/>
            <person name="Choquer M."/>
            <person name="Collemare J."/>
            <person name="Cotton P."/>
            <person name="Danchin E.G."/>
            <person name="Da Silva C."/>
            <person name="Gautier A."/>
            <person name="Giraud C."/>
            <person name="Giraud T."/>
            <person name="Gonzalez C."/>
            <person name="Grossetete S."/>
            <person name="Guldener U."/>
            <person name="Henrissat B."/>
            <person name="Howlett B.J."/>
            <person name="Kodira C."/>
            <person name="Kretschmer M."/>
            <person name="Lappartient A."/>
            <person name="Leroch M."/>
            <person name="Levis C."/>
            <person name="Mauceli E."/>
            <person name="Neuveglise C."/>
            <person name="Oeser B."/>
            <person name="Pearson M."/>
            <person name="Poulain J."/>
            <person name="Poussereau N."/>
            <person name="Quesneville H."/>
            <person name="Rascle C."/>
            <person name="Schumacher J."/>
            <person name="Segurens B."/>
            <person name="Sexton A."/>
            <person name="Silva E."/>
            <person name="Sirven C."/>
            <person name="Soanes D.M."/>
            <person name="Talbot N.J."/>
            <person name="Templeton M."/>
            <person name="Yandava C."/>
            <person name="Yarden O."/>
            <person name="Zeng Q."/>
            <person name="Rollins J.A."/>
            <person name="Lebrun M.H."/>
            <person name="Dickman M."/>
        </authorList>
    </citation>
    <scope>NUCLEOTIDE SEQUENCE [LARGE SCALE GENOMIC DNA]</scope>
    <source>
        <strain evidence="2">T4</strain>
    </source>
</reference>
<dbReference type="EMBL" id="FQ790278">
    <property type="protein sequence ID" value="CCD45635.1"/>
    <property type="molecule type" value="Genomic_DNA"/>
</dbReference>
<name>G2XYU8_BOTF4</name>
<dbReference type="InParanoid" id="G2XYU8"/>
<dbReference type="Proteomes" id="UP000008177">
    <property type="component" value="Unplaced contigs"/>
</dbReference>
<protein>
    <submittedName>
        <fullName evidence="1">Uncharacterized protein</fullName>
    </submittedName>
</protein>
<evidence type="ECO:0000313" key="1">
    <source>
        <dbReference type="EMBL" id="CCD45635.1"/>
    </source>
</evidence>
<dbReference type="HOGENOM" id="CLU_2209605_0_0_1"/>
<gene>
    <name evidence="1" type="ORF">BofuT4_P046530.1</name>
</gene>
<dbReference type="AlphaFoldDB" id="G2XYU8"/>
<proteinExistence type="predicted"/>